<dbReference type="GO" id="GO:0016020">
    <property type="term" value="C:membrane"/>
    <property type="evidence" value="ECO:0007669"/>
    <property type="project" value="UniProtKB-UniRule"/>
</dbReference>
<evidence type="ECO:0000256" key="1">
    <source>
        <dbReference type="ARBA" id="ARBA00004313"/>
    </source>
</evidence>
<keyword evidence="5 14" id="KW-0945">Host-virus interaction</keyword>
<accession>A0A0A1EA83</accession>
<keyword evidence="14" id="KW-1084">Inhibition of host tetherin by virus</keyword>
<keyword evidence="10 14" id="KW-0472">Membrane</keyword>
<keyword evidence="14" id="KW-0899">Viral immunoevasion</keyword>
<comment type="function">
    <text evidence="14">Enhances virion budding, by targeting human CD4 and Tetherin/BST2 to proteasome degradation. Degradation of CD4 prevents any unwanted premature interactions between viral Env and its host receptor CD4 in the endoplasmic reticulum. Degradation of antiretroviral protein Tetherin/BST2 is important for virion budding, as BST2 tethers new viral particles to the host cell membrane. Mechanistically, Vpu bridges either CD4 or BST2 to BTRC, a substrate recognition subunit of the Skp1/Cullin/F-box protein E3 ubiquitin ligase, induces their ubiquitination and subsequent proteasomal degradation. The alteration of the E3 ligase specificity by Vpu seems to promote the degradation of host IKBKB, leading to NF-kappa-B down-regulation and subsequent apoptosis. Acts as a viroporin that forms an oligomeric ion channel in membranes. Modulates the host DNA repair mechanisms to promote degradation of nuclear viral cDNA in cells that are already productively infected in order to suppress immune sensing and proviral hyper-integration (superinfection). Manipulates PML-NBs and modulates SUMOylation of host BLM protein thereby enhancing its DNA-end processing activity toward viral unintegrated linear DNA. Also inhibits RAD52-mediated homologous repair of viral cDNA, preventing the generation of dead-end circular forms of single copies of the long terminal repeat and permitting sustained nucleolytic attack.</text>
</comment>
<evidence type="ECO:0000256" key="12">
    <source>
        <dbReference type="ARBA" id="ARBA00030659"/>
    </source>
</evidence>
<comment type="domain">
    <text evidence="14">The N-terminus and transmembrane domains are required for self-oligomerization and proper virion budding, whereas the cytoplasmic domain is required for CD4 degradation. The cytoplasmic domain is composed of 2 amphipathic alpha helix that form a U-shape.</text>
</comment>
<keyword evidence="6 14" id="KW-0812">Transmembrane</keyword>
<comment type="similarity">
    <text evidence="14 15">Belongs to the HIV-1 VPU protein family.</text>
</comment>
<dbReference type="Pfam" id="PF00558">
    <property type="entry name" value="Vpu"/>
    <property type="match status" value="1"/>
</dbReference>
<reference evidence="16" key="1">
    <citation type="submission" date="2014-08" db="EMBL/GenBank/DDBJ databases">
        <title>Molecular Diversity of HIV-1 among the HIV Infected People of North Eastern India.</title>
        <authorList>
            <person name="Sharma A.L."/>
            <person name="Singh T.R."/>
            <person name="Singh L.S."/>
        </authorList>
    </citation>
    <scope>NUCLEOTIDE SEQUENCE</scope>
    <source>
        <strain evidence="16">MU119E</strain>
    </source>
</reference>
<protein>
    <recommendedName>
        <fullName evidence="2 14">Protein Vpu</fullName>
    </recommendedName>
    <alternativeName>
        <fullName evidence="13 14">U ORF protein</fullName>
    </alternativeName>
    <alternativeName>
        <fullName evidence="12 14">Viral protein U</fullName>
    </alternativeName>
</protein>
<evidence type="ECO:0000256" key="13">
    <source>
        <dbReference type="ARBA" id="ARBA00031215"/>
    </source>
</evidence>
<evidence type="ECO:0000256" key="6">
    <source>
        <dbReference type="ARBA" id="ARBA00022692"/>
    </source>
</evidence>
<dbReference type="HAMAP" id="MF_04082">
    <property type="entry name" value="HIV_VPU"/>
    <property type="match status" value="1"/>
</dbReference>
<dbReference type="Gene3D" id="1.10.195.10">
    <property type="entry name" value="HIV-1 VPU cytoplasmic domain"/>
    <property type="match status" value="1"/>
</dbReference>
<keyword evidence="7 14" id="KW-0053">Apoptosis</keyword>
<dbReference type="InterPro" id="IPR008187">
    <property type="entry name" value="Vpu"/>
</dbReference>
<comment type="subunit">
    <text evidence="14">Homopentamer. Interacts with host CD4 and BRTC; these interactions induce proteasomal degradation of CD4. Interacts with host BST2; this interaction leads to the degradation of host BST2. Interacts with host FBXW11. Interacts with host AP1M1; this interaction plays a role in the mistrafficking and subsequent degradation of host BST2. Interacts with host RANBP2; this interaction allows Vpu to down-regulate host BLM sumoylation.</text>
</comment>
<dbReference type="GO" id="GO:0042609">
    <property type="term" value="F:CD4 receptor binding"/>
    <property type="evidence" value="ECO:0007669"/>
    <property type="project" value="UniProtKB-UniRule"/>
</dbReference>
<dbReference type="EMBL" id="KM406318">
    <property type="protein sequence ID" value="AIY27765.1"/>
    <property type="molecule type" value="Genomic_DNA"/>
</dbReference>
<evidence type="ECO:0000256" key="14">
    <source>
        <dbReference type="HAMAP-Rule" id="MF_04082"/>
    </source>
</evidence>
<keyword evidence="14 15" id="KW-1133">Transmembrane helix</keyword>
<dbReference type="GO" id="GO:0039502">
    <property type="term" value="P:symbiont-mediated suppression of host type I interferon-mediated signaling pathway"/>
    <property type="evidence" value="ECO:0007669"/>
    <property type="project" value="UniProtKB-UniRule"/>
</dbReference>
<keyword evidence="14" id="KW-1114">Inhibition of host interferon signaling pathway by virus</keyword>
<gene>
    <name evidence="14 15 16" type="primary">vpu</name>
</gene>
<keyword evidence="9 14" id="KW-0406">Ion transport</keyword>
<proteinExistence type="inferred from homology"/>
<organism evidence="16">
    <name type="scientific">Human immunodeficiency virus type 1</name>
    <name type="common">HIV-1</name>
    <dbReference type="NCBI Taxonomy" id="11676"/>
    <lineage>
        <taxon>Viruses</taxon>
        <taxon>Riboviria</taxon>
        <taxon>Pararnavirae</taxon>
        <taxon>Artverviricota</taxon>
        <taxon>Revtraviricetes</taxon>
        <taxon>Ortervirales</taxon>
        <taxon>Retroviridae</taxon>
        <taxon>Orthoretrovirinae</taxon>
        <taxon>Lentivirus</taxon>
        <taxon>Lentivirus humimdef1</taxon>
    </lineage>
</organism>
<evidence type="ECO:0000256" key="4">
    <source>
        <dbReference type="ARBA" id="ARBA00022553"/>
    </source>
</evidence>
<keyword evidence="11 14" id="KW-0407">Ion channel</keyword>
<evidence type="ECO:0000256" key="7">
    <source>
        <dbReference type="ARBA" id="ARBA00022703"/>
    </source>
</evidence>
<dbReference type="GO" id="GO:0033644">
    <property type="term" value="C:host cell membrane"/>
    <property type="evidence" value="ECO:0007669"/>
    <property type="project" value="UniProtKB-SubCell"/>
</dbReference>
<evidence type="ECO:0000256" key="15">
    <source>
        <dbReference type="RuleBase" id="RU364058"/>
    </source>
</evidence>
<comment type="PTM">
    <text evidence="14">Phosphorylated by host CK2. This phosphorylation is necessary for interaction with human BTRC and degradation of CD4.</text>
</comment>
<dbReference type="GO" id="GO:0039587">
    <property type="term" value="P:symbiont-mediated-mediated suppression of host tetherin activity"/>
    <property type="evidence" value="ECO:0007669"/>
    <property type="project" value="UniProtKB-UniRule"/>
</dbReference>
<evidence type="ECO:0000256" key="5">
    <source>
        <dbReference type="ARBA" id="ARBA00022581"/>
    </source>
</evidence>
<comment type="activity regulation">
    <text evidence="14">Ion channel activity is inhibited by hexamethylene amiloride in vitro.</text>
</comment>
<dbReference type="GO" id="GO:0032801">
    <property type="term" value="P:receptor catabolic process"/>
    <property type="evidence" value="ECO:0007669"/>
    <property type="project" value="UniProtKB-UniRule"/>
</dbReference>
<keyword evidence="14" id="KW-0922">Interferon antiviral system evasion</keyword>
<evidence type="ECO:0000256" key="3">
    <source>
        <dbReference type="ARBA" id="ARBA00022448"/>
    </source>
</evidence>
<dbReference type="GO" id="GO:0019076">
    <property type="term" value="P:viral release from host cell"/>
    <property type="evidence" value="ECO:0007669"/>
    <property type="project" value="UniProtKB-UniRule"/>
</dbReference>
<evidence type="ECO:0000256" key="9">
    <source>
        <dbReference type="ARBA" id="ARBA00023065"/>
    </source>
</evidence>
<evidence type="ECO:0000256" key="10">
    <source>
        <dbReference type="ARBA" id="ARBA00023136"/>
    </source>
</evidence>
<keyword evidence="3 14" id="KW-0813">Transport</keyword>
<evidence type="ECO:0000256" key="11">
    <source>
        <dbReference type="ARBA" id="ARBA00023303"/>
    </source>
</evidence>
<dbReference type="GO" id="GO:0052170">
    <property type="term" value="P:symbiont-mediated suppression of host innate immune response"/>
    <property type="evidence" value="ECO:0007669"/>
    <property type="project" value="UniProtKB-KW"/>
</dbReference>
<evidence type="ECO:0000256" key="2">
    <source>
        <dbReference type="ARBA" id="ARBA00018094"/>
    </source>
</evidence>
<keyword evidence="8 14" id="KW-1043">Host membrane</keyword>
<feature type="topological domain" description="Extracellular" evidence="14">
    <location>
        <begin position="1"/>
        <end position="7"/>
    </location>
</feature>
<comment type="subcellular location">
    <subcellularLocation>
        <location evidence="1 14 15">Host membrane</location>
        <topology evidence="1 14 15">Single-pass type I membrane protein</topology>
    </subcellularLocation>
</comment>
<comment type="function">
    <text evidence="15">Enhances virion budding by targeting host CD4 and Tetherin/BST2 to proteasome degradation. Degradation of CD4 prevents any unwanted premature interactions between viral Env and its host receptor CD4 in the endoplasmic reticulum. Degradation of antiretroviral protein Tetherin/BST2 is important for virion budding, as BST2 tethers new viral particles to the host cell membrane. Mechanistically, Vpu bridges either CD4 or BST2 to BTRC, a substrate recognition subunit of the Skp1/Cullin/F-box protein E3 ubiquitin ligase, induces their ubiquitination and subsequent proteasomal degradation. The alteration of the E3 ligase specificity by Vpu seems to promote the degradation of host IKBKB, leading to NF-kappa-B down-regulation and subsequent apoptosis. Acts as a viroporin that forms an oligomeric ion channel in membranes. Modulates the host DNA repair mechanisms to promote degradation of nuclear viral cDNA in cells that are already productively infected in order to suppress immune sensing and proviral hyper-integration (superinfection). Manipulates PML-NBs and modulates SUMOylation of host BLM protein thereby enhancing its DNA-end processing activity toward viral unintegrated linear DNA. Also inhibits RAD52-mediated homologous repair of viral cDNA, preventing the generation of dead-end circular forms of single copies of the long terminal repeat and permitting sustained nucleolytic attack.</text>
</comment>
<feature type="topological domain" description="Cytoplasmic" evidence="14">
    <location>
        <begin position="29"/>
        <end position="82"/>
    </location>
</feature>
<dbReference type="InterPro" id="IPR009032">
    <property type="entry name" value="Vpu_cyt_dom_sf"/>
</dbReference>
<organismHost>
    <name type="scientific">Homo sapiens</name>
    <name type="common">Human</name>
    <dbReference type="NCBI Taxonomy" id="9606"/>
</organismHost>
<name>A0A0A1EA83_HV1</name>
<comment type="caution">
    <text evidence="14">Lacks conserved residue(s) required for the propagation of feature annotation.</text>
</comment>
<evidence type="ECO:0000256" key="8">
    <source>
        <dbReference type="ARBA" id="ARBA00022870"/>
    </source>
</evidence>
<dbReference type="GO" id="GO:0005261">
    <property type="term" value="F:monoatomic cation channel activity"/>
    <property type="evidence" value="ECO:0007669"/>
    <property type="project" value="UniProtKB-UniRule"/>
</dbReference>
<keyword evidence="14" id="KW-1090">Inhibition of host innate immune response by virus</keyword>
<evidence type="ECO:0000313" key="16">
    <source>
        <dbReference type="EMBL" id="AIY27765.1"/>
    </source>
</evidence>
<keyword evidence="4 14" id="KW-0597">Phosphoprotein</keyword>
<dbReference type="SUPFAM" id="SSF57647">
    <property type="entry name" value="HIV-1 VPU cytoplasmic domain"/>
    <property type="match status" value="1"/>
</dbReference>
<feature type="transmembrane region" description="Helical" evidence="15">
    <location>
        <begin position="12"/>
        <end position="31"/>
    </location>
</feature>
<sequence>MQGYFINLGDRALVYPLIISTVVWIGSYIQYRKLVQQKKIDWLIQRILERAENSGNESEGDTEELSTMGDMGRLRLLEANDV</sequence>
<comment type="miscellaneous">
    <text evidence="14">HIV-1 lineages are divided in three main groups, M (for Major), O (for Outlier), and N (for New, or Non-M, Non-O). The vast majority of strains found worldwide belong to the group M. Group O seems to be endemic to and largely confined to Cameroon and neighboring countries in West Central Africa, where these viruses represent a small minority of HIV-1 strains. The group N is represented by a limited number of isolates from Cameroonian persons. The group M is further subdivided in 9 clades or subtypes (A to D, F to H, J and K).</text>
</comment>